<evidence type="ECO:0000313" key="2">
    <source>
        <dbReference type="EMBL" id="NHC33932.1"/>
    </source>
</evidence>
<evidence type="ECO:0000313" key="3">
    <source>
        <dbReference type="Proteomes" id="UP000031532"/>
    </source>
</evidence>
<dbReference type="OrthoDB" id="118830at2"/>
<dbReference type="RefSeq" id="WP_039715403.1">
    <property type="nucleotide sequence ID" value="NZ_JTJC03000001.1"/>
</dbReference>
<comment type="caution">
    <text evidence="2">The sequence shown here is derived from an EMBL/GenBank/DDBJ whole genome shotgun (WGS) entry which is preliminary data.</text>
</comment>
<dbReference type="InterPro" id="IPR025975">
    <property type="entry name" value="Polysacc_lyase"/>
</dbReference>
<keyword evidence="1" id="KW-0812">Transmembrane</keyword>
<name>A0A9X5I3X0_9CYAN</name>
<sequence>MFNNHRDRHQQWIDFVFLRSITKLLIVLVTIWLMPLSSKVKSDTLVFLSDFESGYSEWGTELCCNYSAEIVNSPVRAGNQAIKFTLKKEDARLYGVKRAELKLGEVPPDSEIWYGFSVFLPSDYQQDPSSEIIAQWHDLPDKNLGEKWKSPALSLSTKDGKFILNRKWDSKRVTVVPEGKEVVDLGLYQTGKWTDFVFHVKWSSSSNGLLEVWQDGKLVVRRNGPNNYNDARGPYLKIGIYKGDWKNYPEKSTVSERELYFDEVRVGDANARYEDIAPRD</sequence>
<proteinExistence type="predicted"/>
<dbReference type="EMBL" id="JTJC03000001">
    <property type="protein sequence ID" value="NHC33932.1"/>
    <property type="molecule type" value="Genomic_DNA"/>
</dbReference>
<accession>A0A9X5I3X0</accession>
<dbReference type="AlphaFoldDB" id="A0A9X5I3X0"/>
<keyword evidence="1" id="KW-1133">Transmembrane helix</keyword>
<evidence type="ECO:0008006" key="4">
    <source>
        <dbReference type="Google" id="ProtNLM"/>
    </source>
</evidence>
<dbReference type="Gene3D" id="2.60.120.200">
    <property type="match status" value="1"/>
</dbReference>
<organism evidence="2 3">
    <name type="scientific">Scytonema millei VB511283</name>
    <dbReference type="NCBI Taxonomy" id="1245923"/>
    <lineage>
        <taxon>Bacteria</taxon>
        <taxon>Bacillati</taxon>
        <taxon>Cyanobacteriota</taxon>
        <taxon>Cyanophyceae</taxon>
        <taxon>Nostocales</taxon>
        <taxon>Scytonemataceae</taxon>
        <taxon>Scytonema</taxon>
    </lineage>
</organism>
<gene>
    <name evidence="2" type="ORF">QH73_0004510</name>
</gene>
<keyword evidence="1" id="KW-0472">Membrane</keyword>
<dbReference type="Pfam" id="PF14099">
    <property type="entry name" value="Polysacc_lyase"/>
    <property type="match status" value="1"/>
</dbReference>
<evidence type="ECO:0000256" key="1">
    <source>
        <dbReference type="SAM" id="Phobius"/>
    </source>
</evidence>
<keyword evidence="3" id="KW-1185">Reference proteome</keyword>
<reference evidence="2 3" key="1">
    <citation type="journal article" date="2015" name="Genome Announc.">
        <title>Draft Genome Sequence of the Terrestrial Cyanobacterium Scytonema millei VB511283, Isolated from Eastern India.</title>
        <authorList>
            <person name="Sen D."/>
            <person name="Chandrababunaidu M.M."/>
            <person name="Singh D."/>
            <person name="Sanghi N."/>
            <person name="Ghorai A."/>
            <person name="Mishra G.P."/>
            <person name="Madduluri M."/>
            <person name="Adhikary S.P."/>
            <person name="Tripathy S."/>
        </authorList>
    </citation>
    <scope>NUCLEOTIDE SEQUENCE [LARGE SCALE GENOMIC DNA]</scope>
    <source>
        <strain evidence="2 3">VB511283</strain>
    </source>
</reference>
<dbReference type="Proteomes" id="UP000031532">
    <property type="component" value="Unassembled WGS sequence"/>
</dbReference>
<protein>
    <recommendedName>
        <fullName evidence="4">Polysaccharide lyase</fullName>
    </recommendedName>
</protein>
<feature type="transmembrane region" description="Helical" evidence="1">
    <location>
        <begin position="12"/>
        <end position="34"/>
    </location>
</feature>